<feature type="compositionally biased region" description="Polar residues" evidence="1">
    <location>
        <begin position="243"/>
        <end position="263"/>
    </location>
</feature>
<dbReference type="EMBL" id="MK072384">
    <property type="protein sequence ID" value="AYV82749.1"/>
    <property type="molecule type" value="Genomic_DNA"/>
</dbReference>
<protein>
    <submittedName>
        <fullName evidence="3">Uncharacterized protein</fullName>
    </submittedName>
</protein>
<proteinExistence type="predicted"/>
<accession>A0A3G5ABS7</accession>
<evidence type="ECO:0000313" key="3">
    <source>
        <dbReference type="EMBL" id="AYV82749.1"/>
    </source>
</evidence>
<feature type="region of interest" description="Disordered" evidence="1">
    <location>
        <begin position="230"/>
        <end position="263"/>
    </location>
</feature>
<evidence type="ECO:0000256" key="2">
    <source>
        <dbReference type="SAM" id="Phobius"/>
    </source>
</evidence>
<sequence>MAYKRSYDIFLMGFALASVFITIPNVIYDLIPYGCNMVGYFNIAGNSVQFLIEGFIARSFFVVLDKPMAPLNFNGLIATVLFLTCYFVSFVLAAYSGIRDLCFFEVDSPVSIYMFGTLIVSFFVVSYYCFKIYGVIRDKKWFEDQYFKKIQRQLISLVVPIVLGWMLIVAMYLIFNELLFLLNILLNSVLIPIISKYNDHRRKNKIIHLAPAKIFIQPAAIVVHQHYSLDSPESPNKIPSGPKSPNSQDFLQVPSSARSPRSN</sequence>
<keyword evidence="2" id="KW-0472">Membrane</keyword>
<feature type="transmembrane region" description="Helical" evidence="2">
    <location>
        <begin position="76"/>
        <end position="98"/>
    </location>
</feature>
<evidence type="ECO:0000256" key="1">
    <source>
        <dbReference type="SAM" id="MobiDB-lite"/>
    </source>
</evidence>
<feature type="transmembrane region" description="Helical" evidence="2">
    <location>
        <begin position="110"/>
        <end position="133"/>
    </location>
</feature>
<gene>
    <name evidence="3" type="ORF">Hyperionvirus2_117</name>
</gene>
<feature type="transmembrane region" description="Helical" evidence="2">
    <location>
        <begin position="40"/>
        <end position="64"/>
    </location>
</feature>
<name>A0A3G5ABS7_9VIRU</name>
<feature type="transmembrane region" description="Helical" evidence="2">
    <location>
        <begin position="7"/>
        <end position="28"/>
    </location>
</feature>
<keyword evidence="2" id="KW-1133">Transmembrane helix</keyword>
<organism evidence="3">
    <name type="scientific">Hyperionvirus sp</name>
    <dbReference type="NCBI Taxonomy" id="2487770"/>
    <lineage>
        <taxon>Viruses</taxon>
        <taxon>Varidnaviria</taxon>
        <taxon>Bamfordvirae</taxon>
        <taxon>Nucleocytoviricota</taxon>
        <taxon>Megaviricetes</taxon>
        <taxon>Imitervirales</taxon>
        <taxon>Mimiviridae</taxon>
        <taxon>Klosneuvirinae</taxon>
    </lineage>
</organism>
<feature type="transmembrane region" description="Helical" evidence="2">
    <location>
        <begin position="180"/>
        <end position="197"/>
    </location>
</feature>
<reference evidence="3" key="1">
    <citation type="submission" date="2018-10" db="EMBL/GenBank/DDBJ databases">
        <title>Hidden diversity of soil giant viruses.</title>
        <authorList>
            <person name="Schulz F."/>
            <person name="Alteio L."/>
            <person name="Goudeau D."/>
            <person name="Ryan E.M."/>
            <person name="Malmstrom R.R."/>
            <person name="Blanchard J."/>
            <person name="Woyke T."/>
        </authorList>
    </citation>
    <scope>NUCLEOTIDE SEQUENCE</scope>
    <source>
        <strain evidence="3">HYV1</strain>
    </source>
</reference>
<feature type="transmembrane region" description="Helical" evidence="2">
    <location>
        <begin position="154"/>
        <end position="174"/>
    </location>
</feature>
<keyword evidence="2" id="KW-0812">Transmembrane</keyword>